<dbReference type="EC" id="2.1.1.-" evidence="4"/>
<dbReference type="GO" id="GO:0032259">
    <property type="term" value="P:methylation"/>
    <property type="evidence" value="ECO:0007669"/>
    <property type="project" value="UniProtKB-KW"/>
</dbReference>
<evidence type="ECO:0000256" key="1">
    <source>
        <dbReference type="ARBA" id="ARBA00022603"/>
    </source>
</evidence>
<dbReference type="Proteomes" id="UP000009045">
    <property type="component" value="Chromosome"/>
</dbReference>
<comment type="catalytic activity">
    <reaction evidence="3">
        <text>a 2'-deoxyadenosine in DNA + S-adenosyl-L-methionine = an N(6)-methyl-2'-deoxyadenosine in DNA + S-adenosyl-L-homocysteine + H(+)</text>
        <dbReference type="Rhea" id="RHEA:15197"/>
        <dbReference type="Rhea" id="RHEA-COMP:12418"/>
        <dbReference type="Rhea" id="RHEA-COMP:12419"/>
        <dbReference type="ChEBI" id="CHEBI:15378"/>
        <dbReference type="ChEBI" id="CHEBI:57856"/>
        <dbReference type="ChEBI" id="CHEBI:59789"/>
        <dbReference type="ChEBI" id="CHEBI:90615"/>
        <dbReference type="ChEBI" id="CHEBI:90616"/>
        <dbReference type="EC" id="2.1.1.72"/>
    </reaction>
</comment>
<dbReference type="Pfam" id="PF02195">
    <property type="entry name" value="ParB_N"/>
    <property type="match status" value="1"/>
</dbReference>
<dbReference type="InterPro" id="IPR001091">
    <property type="entry name" value="RM_Methyltransferase"/>
</dbReference>
<dbReference type="CDD" id="cd16403">
    <property type="entry name" value="ParB_N_like_MT"/>
    <property type="match status" value="1"/>
</dbReference>
<dbReference type="PANTHER" id="PTHR33375:SF1">
    <property type="entry name" value="CHROMOSOME-PARTITIONING PROTEIN PARB-RELATED"/>
    <property type="match status" value="1"/>
</dbReference>
<dbReference type="REBASE" id="37398">
    <property type="entry name" value="M.SmeSM11ORF917P"/>
</dbReference>
<dbReference type="InterPro" id="IPR050336">
    <property type="entry name" value="Chromosome_partition/occlusion"/>
</dbReference>
<dbReference type="InterPro" id="IPR029063">
    <property type="entry name" value="SAM-dependent_MTases_sf"/>
</dbReference>
<reference evidence="6 7" key="1">
    <citation type="journal article" date="2011" name="J. Biotechnol.">
        <title>The complete genome sequence of the dominant Sinorhizobium meliloti field isolate SM11 extends the S. meliloti pan-genome.</title>
        <authorList>
            <person name="Schneiker-Bekel S."/>
            <person name="Wibberg D."/>
            <person name="Bekel T."/>
            <person name="Blom J."/>
            <person name="Linke B."/>
            <person name="Neuweger H."/>
            <person name="Stiens M."/>
            <person name="Vorholter F.J."/>
            <person name="Weidner S."/>
            <person name="Goesmann A."/>
            <person name="Puhler A."/>
            <person name="Schluter A."/>
        </authorList>
    </citation>
    <scope>NUCLEOTIDE SEQUENCE [LARGE SCALE GENOMIC DNA]</scope>
    <source>
        <strain evidence="6 7">SM11</strain>
    </source>
</reference>
<dbReference type="GO" id="GO:0045881">
    <property type="term" value="P:positive regulation of sporulation resulting in formation of a cellular spore"/>
    <property type="evidence" value="ECO:0007669"/>
    <property type="project" value="TreeGrafter"/>
</dbReference>
<dbReference type="GO" id="GO:0007059">
    <property type="term" value="P:chromosome segregation"/>
    <property type="evidence" value="ECO:0007669"/>
    <property type="project" value="TreeGrafter"/>
</dbReference>
<evidence type="ECO:0000256" key="4">
    <source>
        <dbReference type="RuleBase" id="RU362026"/>
    </source>
</evidence>
<dbReference type="PATRIC" id="fig|707241.3.peg.962"/>
<dbReference type="SUPFAM" id="SSF110849">
    <property type="entry name" value="ParB/Sulfiredoxin"/>
    <property type="match status" value="1"/>
</dbReference>
<gene>
    <name evidence="6" type="ordered locus">SM11_chr0917</name>
</gene>
<dbReference type="EMBL" id="CP001830">
    <property type="protein sequence ID" value="AEH78194.1"/>
    <property type="molecule type" value="Genomic_DNA"/>
</dbReference>
<accession>F7X230</accession>
<evidence type="ECO:0000313" key="6">
    <source>
        <dbReference type="EMBL" id="AEH78194.1"/>
    </source>
</evidence>
<dbReference type="AlphaFoldDB" id="F7X230"/>
<dbReference type="KEGG" id="smx:SM11_chr0917"/>
<dbReference type="GO" id="GO:0009007">
    <property type="term" value="F:site-specific DNA-methyltransferase (adenine-specific) activity"/>
    <property type="evidence" value="ECO:0007669"/>
    <property type="project" value="UniProtKB-EC"/>
</dbReference>
<dbReference type="GO" id="GO:0008170">
    <property type="term" value="F:N-methyltransferase activity"/>
    <property type="evidence" value="ECO:0007669"/>
    <property type="project" value="InterPro"/>
</dbReference>
<dbReference type="GO" id="GO:0003677">
    <property type="term" value="F:DNA binding"/>
    <property type="evidence" value="ECO:0007669"/>
    <property type="project" value="InterPro"/>
</dbReference>
<sequence length="409" mass="45032">MNLPWPADAVERRPLTSLKHYGANARTHSPEQVAQIAASIREFGFTIPLLVDEAGELIAGHGRALAAQEIGLELVPVMVARGWTQKQIKAYRLADNQLALNAGWDVKLLAAELETLPDMAALIGFSESELRRLGRLTGNPGLTDPDEAPALPDVPTSKAGDLWLCGQHRILCGDACNAQDVERLLSGVKPNLMVTDPPYGVDYDPHWRAEAGVNNNRKKMGEVVNDERADWRQAYDLFPGAVAYVWHAGKYASEVQASLEACGFQIHSQIIWAKDRFALSRGDYHWQHEPCWYAVRQKGNWCGDRSQSTLWTIPSRDDSGHGHSTQKPVEAMRRPMQNNSSAGQAVYDPFVGSGTTLIAAEMEARVALSLEINRAYVDVAVARWQDFTGEKARLDGGPSFDDVAGTIRP</sequence>
<dbReference type="InterPro" id="IPR002941">
    <property type="entry name" value="DNA_methylase_N4/N6"/>
</dbReference>
<dbReference type="InterPro" id="IPR003115">
    <property type="entry name" value="ParB_N"/>
</dbReference>
<dbReference type="HOGENOM" id="CLU_024927_0_0_5"/>
<dbReference type="PANTHER" id="PTHR33375">
    <property type="entry name" value="CHROMOSOME-PARTITIONING PROTEIN PARB-RELATED"/>
    <property type="match status" value="1"/>
</dbReference>
<keyword evidence="2" id="KW-0808">Transferase</keyword>
<evidence type="ECO:0000313" key="7">
    <source>
        <dbReference type="Proteomes" id="UP000009045"/>
    </source>
</evidence>
<dbReference type="InterPro" id="IPR036086">
    <property type="entry name" value="ParB/Sulfiredoxin_sf"/>
</dbReference>
<dbReference type="Gene3D" id="3.40.50.150">
    <property type="entry name" value="Vaccinia Virus protein VP39"/>
    <property type="match status" value="1"/>
</dbReference>
<dbReference type="SUPFAM" id="SSF53335">
    <property type="entry name" value="S-adenosyl-L-methionine-dependent methyltransferases"/>
    <property type="match status" value="1"/>
</dbReference>
<dbReference type="Gene3D" id="3.90.1530.10">
    <property type="entry name" value="Conserved hypothetical protein from pyrococcus furiosus pfu- 392566-001, ParB domain"/>
    <property type="match status" value="1"/>
</dbReference>
<proteinExistence type="inferred from homology"/>
<feature type="domain" description="ParB-like N-terminal" evidence="5">
    <location>
        <begin position="11"/>
        <end position="97"/>
    </location>
</feature>
<dbReference type="PRINTS" id="PR00508">
    <property type="entry name" value="S21N4MTFRASE"/>
</dbReference>
<organism evidence="6 7">
    <name type="scientific">Sinorhizobium meliloti (strain SM11)</name>
    <dbReference type="NCBI Taxonomy" id="707241"/>
    <lineage>
        <taxon>Bacteria</taxon>
        <taxon>Pseudomonadati</taxon>
        <taxon>Pseudomonadota</taxon>
        <taxon>Alphaproteobacteria</taxon>
        <taxon>Hyphomicrobiales</taxon>
        <taxon>Rhizobiaceae</taxon>
        <taxon>Sinorhizobium/Ensifer group</taxon>
        <taxon>Sinorhizobium</taxon>
    </lineage>
</organism>
<keyword evidence="1 6" id="KW-0489">Methyltransferase</keyword>
<evidence type="ECO:0000256" key="3">
    <source>
        <dbReference type="ARBA" id="ARBA00047942"/>
    </source>
</evidence>
<dbReference type="InterPro" id="IPR015840">
    <property type="entry name" value="DNA_MeTrfase_ParB"/>
</dbReference>
<protein>
    <recommendedName>
        <fullName evidence="4">Methyltransferase</fullName>
        <ecNumber evidence="4">2.1.1.-</ecNumber>
    </recommendedName>
</protein>
<dbReference type="PIRSF" id="PIRSF036758">
    <property type="entry name" value="Aden_M_ParB"/>
    <property type="match status" value="1"/>
</dbReference>
<evidence type="ECO:0000256" key="2">
    <source>
        <dbReference type="ARBA" id="ARBA00022679"/>
    </source>
</evidence>
<name>F7X230_SINMM</name>
<comment type="similarity">
    <text evidence="4">Belongs to the N(4)/N(6)-methyltransferase family.</text>
</comment>
<dbReference type="GO" id="GO:0005694">
    <property type="term" value="C:chromosome"/>
    <property type="evidence" value="ECO:0007669"/>
    <property type="project" value="TreeGrafter"/>
</dbReference>
<dbReference type="Pfam" id="PF01555">
    <property type="entry name" value="N6_N4_Mtase"/>
    <property type="match status" value="1"/>
</dbReference>
<dbReference type="SMART" id="SM00470">
    <property type="entry name" value="ParB"/>
    <property type="match status" value="1"/>
</dbReference>
<evidence type="ECO:0000259" key="5">
    <source>
        <dbReference type="SMART" id="SM00470"/>
    </source>
</evidence>